<evidence type="ECO:0000259" key="3">
    <source>
        <dbReference type="SMART" id="SM00560"/>
    </source>
</evidence>
<dbReference type="InterPro" id="IPR006558">
    <property type="entry name" value="LamG-like"/>
</dbReference>
<feature type="domain" description="LamG-like jellyroll fold" evidence="3">
    <location>
        <begin position="89"/>
        <end position="214"/>
    </location>
</feature>
<dbReference type="Proteomes" id="UP000565078">
    <property type="component" value="Unassembled WGS sequence"/>
</dbReference>
<dbReference type="SUPFAM" id="SSF51126">
    <property type="entry name" value="Pectin lyase-like"/>
    <property type="match status" value="1"/>
</dbReference>
<evidence type="ECO:0000256" key="2">
    <source>
        <dbReference type="ARBA" id="ARBA00023157"/>
    </source>
</evidence>
<keyword evidence="1" id="KW-0732">Signal</keyword>
<accession>A0A7J4J1R6</accession>
<dbReference type="InterPro" id="IPR011050">
    <property type="entry name" value="Pectin_lyase_fold/virulence"/>
</dbReference>
<evidence type="ECO:0000256" key="1">
    <source>
        <dbReference type="ARBA" id="ARBA00022729"/>
    </source>
</evidence>
<dbReference type="Gene3D" id="2.60.120.200">
    <property type="match status" value="1"/>
</dbReference>
<dbReference type="SMART" id="SM00560">
    <property type="entry name" value="LamGL"/>
    <property type="match status" value="1"/>
</dbReference>
<dbReference type="Pfam" id="PF13385">
    <property type="entry name" value="Laminin_G_3"/>
    <property type="match status" value="1"/>
</dbReference>
<dbReference type="EMBL" id="DUGC01000014">
    <property type="protein sequence ID" value="HIH09166.1"/>
    <property type="molecule type" value="Genomic_DNA"/>
</dbReference>
<organism evidence="4 5">
    <name type="scientific">Candidatus Iainarchaeum sp</name>
    <dbReference type="NCBI Taxonomy" id="3101447"/>
    <lineage>
        <taxon>Archaea</taxon>
        <taxon>Candidatus Iainarchaeota</taxon>
        <taxon>Candidatus Iainarchaeia</taxon>
        <taxon>Candidatus Iainarchaeales</taxon>
        <taxon>Candidatus Iainarchaeaceae</taxon>
        <taxon>Candidatus Iainarchaeum</taxon>
    </lineage>
</organism>
<comment type="caution">
    <text evidence="4">The sequence shown here is derived from an EMBL/GenBank/DDBJ whole genome shotgun (WGS) entry which is preliminary data.</text>
</comment>
<protein>
    <submittedName>
        <fullName evidence="4">LamG domain-containing protein</fullName>
    </submittedName>
</protein>
<dbReference type="InterPro" id="IPR013320">
    <property type="entry name" value="ConA-like_dom_sf"/>
</dbReference>
<sequence length="949" mass="101515">MNFKTIILTTMIILLAMSASASLTDGLVAYYLFDEGSGTVAGDSSGNGNNGTLMNGPTWTIERKVGNGVLSFDGANDAVNAGGEFIGASPLTISLWIYPRSYSGSGPFIVDNGKTRLLMNSAETTYRFRSDGASTASVSVGTLNQWVHLAVTRDASGRTSFYKNGVQAGTLNQNSGIPAAGTSNVSIGNNISGTATFDGLLDDVRIYNRVLLSSEINEIYSYAGAGIETLTDIRSPAADSSGGGVNTYYIDYGIGSNSNNGLSKESPWKCHPFMTGAGCGTKPIYTHNSGDRFIFKGGVTWPATAMNLRVAVGGTQGNSDYYGTDETWYINSTFAKPIFDGEKTYTSSLIYITAGHIIVDNLELKGLLIANPTNFGLGTIALYRAPDILINRVHVHGFDLKKVNIAGIQRMGGYSYVTTDAPHGFVAGQQISVAEVSNNSFNGAGNSDERGRNAVVDGSGLDAMHFRYANSGPDTSVLNNTGWASLVYVNSAAGGIIGNYNPQFPDVIVQNSEIDNLGGPMAGTALRMIYVVRNNIVHDIASFVIYTNTAHDNIVYNIDYPRPAFDPDSHTNLLWISWNGENTSMPDGSSGSAYNNWMYDVAPAESIFVVPGYGGGAGTHTIYVYNNVMASRGIHNISAVNSGVPASGLTTNAYIWNNTFVQLGNQSCIRTSKVNPVSEVCAVGGCGNITNLVIQNNHCITNQSVAWEDQGAYDHLVYDRQLVQTVGVANAQGYDFSNQYSPTSGTSGTVDKGILPALPIFSRDFKSVFRPQGAGWDIGAYEYAQVTPQQPPTDTDNDGILDASDRCPKTAASARNFVNIFGCALPLATKFDIRPDFNATDINGLQNLELGISQFGKISYVNKNIRLVKTTSQNEDDRLDIDAGLSISQNKITLNQNNLPQLSASATITLNNIEFTTPKILKDGAECTGCTIQGYDRNTKKLVFTIEGF</sequence>
<keyword evidence="2" id="KW-1015">Disulfide bond</keyword>
<name>A0A7J4J1R6_9ARCH</name>
<dbReference type="AlphaFoldDB" id="A0A7J4J1R6"/>
<dbReference type="SUPFAM" id="SSF49899">
    <property type="entry name" value="Concanavalin A-like lectins/glucanases"/>
    <property type="match status" value="1"/>
</dbReference>
<evidence type="ECO:0000313" key="4">
    <source>
        <dbReference type="EMBL" id="HIH09166.1"/>
    </source>
</evidence>
<gene>
    <name evidence="4" type="ORF">HA254_00695</name>
</gene>
<evidence type="ECO:0000313" key="5">
    <source>
        <dbReference type="Proteomes" id="UP000565078"/>
    </source>
</evidence>
<reference evidence="5" key="1">
    <citation type="journal article" date="2020" name="bioRxiv">
        <title>A rank-normalized archaeal taxonomy based on genome phylogeny resolves widespread incomplete and uneven classifications.</title>
        <authorList>
            <person name="Rinke C."/>
            <person name="Chuvochina M."/>
            <person name="Mussig A.J."/>
            <person name="Chaumeil P.-A."/>
            <person name="Waite D.W."/>
            <person name="Whitman W.B."/>
            <person name="Parks D.H."/>
            <person name="Hugenholtz P."/>
        </authorList>
    </citation>
    <scope>NUCLEOTIDE SEQUENCE [LARGE SCALE GENOMIC DNA]</scope>
</reference>
<proteinExistence type="predicted"/>